<proteinExistence type="predicted"/>
<dbReference type="Proteomes" id="UP000799118">
    <property type="component" value="Unassembled WGS sequence"/>
</dbReference>
<reference evidence="2" key="1">
    <citation type="journal article" date="2019" name="Environ. Microbiol.">
        <title>Fungal ecological strategies reflected in gene transcription - a case study of two litter decomposers.</title>
        <authorList>
            <person name="Barbi F."/>
            <person name="Kohler A."/>
            <person name="Barry K."/>
            <person name="Baskaran P."/>
            <person name="Daum C."/>
            <person name="Fauchery L."/>
            <person name="Ihrmark K."/>
            <person name="Kuo A."/>
            <person name="LaButti K."/>
            <person name="Lipzen A."/>
            <person name="Morin E."/>
            <person name="Grigoriev I.V."/>
            <person name="Henrissat B."/>
            <person name="Lindahl B."/>
            <person name="Martin F."/>
        </authorList>
    </citation>
    <scope>NUCLEOTIDE SEQUENCE</scope>
    <source>
        <strain evidence="2">JB14</strain>
    </source>
</reference>
<evidence type="ECO:0000313" key="3">
    <source>
        <dbReference type="Proteomes" id="UP000799118"/>
    </source>
</evidence>
<accession>A0A6A4HV42</accession>
<protein>
    <submittedName>
        <fullName evidence="2">Uncharacterized protein</fullName>
    </submittedName>
</protein>
<organism evidence="2 3">
    <name type="scientific">Gymnopus androsaceus JB14</name>
    <dbReference type="NCBI Taxonomy" id="1447944"/>
    <lineage>
        <taxon>Eukaryota</taxon>
        <taxon>Fungi</taxon>
        <taxon>Dikarya</taxon>
        <taxon>Basidiomycota</taxon>
        <taxon>Agaricomycotina</taxon>
        <taxon>Agaricomycetes</taxon>
        <taxon>Agaricomycetidae</taxon>
        <taxon>Agaricales</taxon>
        <taxon>Marasmiineae</taxon>
        <taxon>Omphalotaceae</taxon>
        <taxon>Gymnopus</taxon>
    </lineage>
</organism>
<feature type="region of interest" description="Disordered" evidence="1">
    <location>
        <begin position="281"/>
        <end position="324"/>
    </location>
</feature>
<evidence type="ECO:0000313" key="2">
    <source>
        <dbReference type="EMBL" id="KAE9400535.1"/>
    </source>
</evidence>
<feature type="compositionally biased region" description="Polar residues" evidence="1">
    <location>
        <begin position="45"/>
        <end position="54"/>
    </location>
</feature>
<feature type="compositionally biased region" description="Pro residues" evidence="1">
    <location>
        <begin position="284"/>
        <end position="309"/>
    </location>
</feature>
<feature type="compositionally biased region" description="Basic and acidic residues" evidence="1">
    <location>
        <begin position="76"/>
        <end position="134"/>
    </location>
</feature>
<feature type="region of interest" description="Disordered" evidence="1">
    <location>
        <begin position="1"/>
        <end position="212"/>
    </location>
</feature>
<sequence length="334" mass="37213">MRLYHRLPPPPIRKSSSREPSREPSPGVSSVTVRETETFKLVRTKSGNVMTVSETIPAAGEQWEVEEVSQSKRASKSKDKDKSSSSKSERDADGRERDARRESRRQEKKAERSSRSHTRHSVDDLPVKYSDKPIGRSSSLESHHRAPIPESMRQQDDARSGRVRNGEHKSTRKTSASASPTKPSTRPRERTSSKSSRPTSEVPSAADLNALRAREAWDMERLYKGRSMYGMDANVETMAPAPPVPVSSTSMSNGSTDLPFDADSASANHLCIYKFTIKSASVSSPPPPDFFPRAPNPLPEPPRETPTPPRISQTFSDNKNGRPTEYWTTYAEVH</sequence>
<feature type="compositionally biased region" description="Basic and acidic residues" evidence="1">
    <location>
        <begin position="153"/>
        <end position="169"/>
    </location>
</feature>
<keyword evidence="3" id="KW-1185">Reference proteome</keyword>
<dbReference type="EMBL" id="ML769455">
    <property type="protein sequence ID" value="KAE9400535.1"/>
    <property type="molecule type" value="Genomic_DNA"/>
</dbReference>
<feature type="compositionally biased region" description="Polar residues" evidence="1">
    <location>
        <begin position="193"/>
        <end position="202"/>
    </location>
</feature>
<name>A0A6A4HV42_9AGAR</name>
<dbReference type="OrthoDB" id="3231532at2759"/>
<evidence type="ECO:0000256" key="1">
    <source>
        <dbReference type="SAM" id="MobiDB-lite"/>
    </source>
</evidence>
<dbReference type="AlphaFoldDB" id="A0A6A4HV42"/>
<feature type="compositionally biased region" description="Low complexity" evidence="1">
    <location>
        <begin position="173"/>
        <end position="184"/>
    </location>
</feature>
<gene>
    <name evidence="2" type="ORF">BT96DRAFT_992850</name>
</gene>